<dbReference type="AlphaFoldDB" id="A0ABD1JGL8"/>
<dbReference type="InterPro" id="IPR003877">
    <property type="entry name" value="SPRY_dom"/>
</dbReference>
<dbReference type="PANTHER" id="PTHR24106">
    <property type="entry name" value="NACHT, LRR AND CARD DOMAINS-CONTAINING"/>
    <property type="match status" value="1"/>
</dbReference>
<dbReference type="PRINTS" id="PR01407">
    <property type="entry name" value="BUTYPHLNCDUF"/>
</dbReference>
<dbReference type="CDD" id="cd16040">
    <property type="entry name" value="SPRY_PRY_SNTX"/>
    <property type="match status" value="1"/>
</dbReference>
<keyword evidence="4" id="KW-0677">Repeat</keyword>
<comment type="caution">
    <text evidence="9">The sequence shown here is derived from an EMBL/GenBank/DDBJ whole genome shotgun (WGS) entry which is preliminary data.</text>
</comment>
<dbReference type="InterPro" id="IPR001870">
    <property type="entry name" value="B30.2/SPRY"/>
</dbReference>
<feature type="domain" description="B30.2/SPRY" evidence="7">
    <location>
        <begin position="713"/>
        <end position="909"/>
    </location>
</feature>
<dbReference type="Pfam" id="PF13765">
    <property type="entry name" value="PRY"/>
    <property type="match status" value="1"/>
</dbReference>
<organism evidence="9 10">
    <name type="scientific">Coilia grayii</name>
    <name type="common">Gray's grenadier anchovy</name>
    <dbReference type="NCBI Taxonomy" id="363190"/>
    <lineage>
        <taxon>Eukaryota</taxon>
        <taxon>Metazoa</taxon>
        <taxon>Chordata</taxon>
        <taxon>Craniata</taxon>
        <taxon>Vertebrata</taxon>
        <taxon>Euteleostomi</taxon>
        <taxon>Actinopterygii</taxon>
        <taxon>Neopterygii</taxon>
        <taxon>Teleostei</taxon>
        <taxon>Clupei</taxon>
        <taxon>Clupeiformes</taxon>
        <taxon>Clupeoidei</taxon>
        <taxon>Engraulidae</taxon>
        <taxon>Coilinae</taxon>
        <taxon>Coilia</taxon>
    </lineage>
</organism>
<evidence type="ECO:0000313" key="10">
    <source>
        <dbReference type="Proteomes" id="UP001591681"/>
    </source>
</evidence>
<dbReference type="SMART" id="SM00368">
    <property type="entry name" value="LRR_RI"/>
    <property type="match status" value="2"/>
</dbReference>
<evidence type="ECO:0000256" key="2">
    <source>
        <dbReference type="ARBA" id="ARBA00022490"/>
    </source>
</evidence>
<dbReference type="Proteomes" id="UP001591681">
    <property type="component" value="Unassembled WGS sequence"/>
</dbReference>
<dbReference type="GO" id="GO:0005737">
    <property type="term" value="C:cytoplasm"/>
    <property type="evidence" value="ECO:0007669"/>
    <property type="project" value="UniProtKB-SubCell"/>
</dbReference>
<dbReference type="InterPro" id="IPR003879">
    <property type="entry name" value="Butyrophylin_SPRY"/>
</dbReference>
<dbReference type="Pfam" id="PF13516">
    <property type="entry name" value="LRR_6"/>
    <property type="match status" value="2"/>
</dbReference>
<dbReference type="SMART" id="SM00589">
    <property type="entry name" value="PRY"/>
    <property type="match status" value="1"/>
</dbReference>
<keyword evidence="3" id="KW-0433">Leucine-rich repeat</keyword>
<keyword evidence="6" id="KW-0067">ATP-binding</keyword>
<dbReference type="InterPro" id="IPR006574">
    <property type="entry name" value="PRY"/>
</dbReference>
<gene>
    <name evidence="9" type="ORF">ACEWY4_017362</name>
</gene>
<accession>A0ABD1JGL8</accession>
<dbReference type="InterPro" id="IPR032675">
    <property type="entry name" value="LRR_dom_sf"/>
</dbReference>
<evidence type="ECO:0000313" key="9">
    <source>
        <dbReference type="EMBL" id="KAL2086303.1"/>
    </source>
</evidence>
<dbReference type="SMART" id="SM01288">
    <property type="entry name" value="FISNA"/>
    <property type="match status" value="1"/>
</dbReference>
<dbReference type="Pfam" id="PF14484">
    <property type="entry name" value="FISNA"/>
    <property type="match status" value="1"/>
</dbReference>
<keyword evidence="10" id="KW-1185">Reference proteome</keyword>
<evidence type="ECO:0000256" key="5">
    <source>
        <dbReference type="ARBA" id="ARBA00022741"/>
    </source>
</evidence>
<dbReference type="Pfam" id="PF17779">
    <property type="entry name" value="WHD_NOD2"/>
    <property type="match status" value="1"/>
</dbReference>
<sequence>MDSALENVSGRLKAKMKRQMQYIIEGNGTRQKKKPLNQMYTKLYITKARPIKEHELCKMDSSVQPLPGEEIESNNIFQNADTRTVLTKGTAGIGKSVCTQKFILDWSEGQANQNVKLMFLLPFRDLNLLTEEYSLHTLLMECYPELRELKKTDIYNSSNTLFILDGLDESRFHLNFKSKPVTDMNKITTVDVLITSLIRGTLLDSALLWITSRPAAVTRALSLYIDQETEVRGFKDPEKEKYFYKNVCNPELAETIISHIKSSRVLHVMCHIPLFCWLAATIFQNLLEKDKKKEKEETRDKEELPKTLTTMYCHFLLIQTDLTYQKNHGTNEGGTKNLLEYYKDIILRVAELAYKQFVKERVIFYKKDLEECGVDANNCVFSDMCNEMLKEEPTFYVDCHVKIYSFVHLSIQEFLAALYAFHCFLNNTVEPLKSCLALQKGQKALPEEFPIEEFLKMAVNKGLDNKIGHFDLFVKFLHGFTLASNQKVLDGLLHLTCDAETRWKIKSNLKKIQRRNISAERCINLFHCLSEMNDCSVQKEVEGFLNSEKGCVKMLSLAHCSGLAYMLQLSEVQEVFDLTKYNTSDEGRKRLVPAVKNCRKAILAGCKLTENSCDIVASALQSENSSLRELDMSDNDLQDSGLKILCDGLKSSHCKLKKLKLSCCGITQTGCEELASALRSHPSCLRELDLSRNYPGAGGKKALSKIQKRCTINFDDEAEYWLKSGLRKYTHKITLDPNSAHRRLRWTDPRKLTNQKVSVDKKDEPYSDHPERFQHCQEFLCRESMRGKFYWDVDWNGHATIGIAYKSIRRDGQDESKLGCNTSSWSLECFIGSYVAKHNNLTENIPAPRSHSGRVGVFLDWEGGTLSFYSVSSGTLSHLHTFSAKFAEPVYPGFEVSKSITICQPTKRKASDS</sequence>
<evidence type="ECO:0000256" key="4">
    <source>
        <dbReference type="ARBA" id="ARBA00022737"/>
    </source>
</evidence>
<dbReference type="InterPro" id="IPR007111">
    <property type="entry name" value="NACHT_NTPase"/>
</dbReference>
<dbReference type="Pfam" id="PF00622">
    <property type="entry name" value="SPRY"/>
    <property type="match status" value="1"/>
</dbReference>
<dbReference type="InterPro" id="IPR029495">
    <property type="entry name" value="NACHT-assoc"/>
</dbReference>
<keyword evidence="5" id="KW-0547">Nucleotide-binding</keyword>
<reference evidence="9 10" key="1">
    <citation type="submission" date="2024-09" db="EMBL/GenBank/DDBJ databases">
        <title>A chromosome-level genome assembly of Gray's grenadier anchovy, Coilia grayii.</title>
        <authorList>
            <person name="Fu Z."/>
        </authorList>
    </citation>
    <scope>NUCLEOTIDE SEQUENCE [LARGE SCALE GENOMIC DNA]</scope>
    <source>
        <strain evidence="9">G4</strain>
        <tissue evidence="9">Muscle</tissue>
    </source>
</reference>
<dbReference type="Pfam" id="PF05729">
    <property type="entry name" value="NACHT"/>
    <property type="match status" value="1"/>
</dbReference>
<dbReference type="InterPro" id="IPR051261">
    <property type="entry name" value="NLR"/>
</dbReference>
<dbReference type="EMBL" id="JBHFQA010000015">
    <property type="protein sequence ID" value="KAL2086303.1"/>
    <property type="molecule type" value="Genomic_DNA"/>
</dbReference>
<dbReference type="InterPro" id="IPR041075">
    <property type="entry name" value="NOD1/2_WH"/>
</dbReference>
<feature type="domain" description="NACHT" evidence="8">
    <location>
        <begin position="83"/>
        <end position="216"/>
    </location>
</feature>
<dbReference type="InterPro" id="IPR001611">
    <property type="entry name" value="Leu-rich_rpt"/>
</dbReference>
<dbReference type="PROSITE" id="PS50837">
    <property type="entry name" value="NACHT"/>
    <property type="match status" value="1"/>
</dbReference>
<evidence type="ECO:0000256" key="6">
    <source>
        <dbReference type="ARBA" id="ARBA00022840"/>
    </source>
</evidence>
<name>A0ABD1JGL8_9TELE</name>
<dbReference type="InterPro" id="IPR013320">
    <property type="entry name" value="ConA-like_dom_sf"/>
</dbReference>
<dbReference type="Pfam" id="PF17776">
    <property type="entry name" value="NLRC4_HD2"/>
    <property type="match status" value="1"/>
</dbReference>
<dbReference type="InterPro" id="IPR027417">
    <property type="entry name" value="P-loop_NTPase"/>
</dbReference>
<evidence type="ECO:0000256" key="3">
    <source>
        <dbReference type="ARBA" id="ARBA00022614"/>
    </source>
</evidence>
<protein>
    <submittedName>
        <fullName evidence="9">Uncharacterized protein</fullName>
    </submittedName>
</protein>
<dbReference type="PROSITE" id="PS50188">
    <property type="entry name" value="B302_SPRY"/>
    <property type="match status" value="1"/>
</dbReference>
<dbReference type="SUPFAM" id="SSF52047">
    <property type="entry name" value="RNI-like"/>
    <property type="match status" value="1"/>
</dbReference>
<dbReference type="InterPro" id="IPR043136">
    <property type="entry name" value="B30.2/SPRY_sf"/>
</dbReference>
<dbReference type="Gene3D" id="2.60.120.920">
    <property type="match status" value="1"/>
</dbReference>
<dbReference type="Gene3D" id="3.40.50.300">
    <property type="entry name" value="P-loop containing nucleotide triphosphate hydrolases"/>
    <property type="match status" value="1"/>
</dbReference>
<dbReference type="GO" id="GO:0005524">
    <property type="term" value="F:ATP binding"/>
    <property type="evidence" value="ECO:0007669"/>
    <property type="project" value="UniProtKB-KW"/>
</dbReference>
<evidence type="ECO:0000259" key="7">
    <source>
        <dbReference type="PROSITE" id="PS50188"/>
    </source>
</evidence>
<evidence type="ECO:0000259" key="8">
    <source>
        <dbReference type="PROSITE" id="PS50837"/>
    </source>
</evidence>
<dbReference type="InterPro" id="IPR041267">
    <property type="entry name" value="NLRP_HD2"/>
</dbReference>
<dbReference type="FunFam" id="3.40.50.300:FF:000210">
    <property type="entry name" value="Si:dkey-16p6.1"/>
    <property type="match status" value="1"/>
</dbReference>
<proteinExistence type="predicted"/>
<dbReference type="SUPFAM" id="SSF49899">
    <property type="entry name" value="Concanavalin A-like lectins/glucanases"/>
    <property type="match status" value="1"/>
</dbReference>
<keyword evidence="2" id="KW-0963">Cytoplasm</keyword>
<dbReference type="SMART" id="SM00449">
    <property type="entry name" value="SPRY"/>
    <property type="match status" value="1"/>
</dbReference>
<comment type="subcellular location">
    <subcellularLocation>
        <location evidence="1">Cytoplasm</location>
    </subcellularLocation>
</comment>
<dbReference type="Gene3D" id="3.80.10.10">
    <property type="entry name" value="Ribonuclease Inhibitor"/>
    <property type="match status" value="1"/>
</dbReference>
<evidence type="ECO:0000256" key="1">
    <source>
        <dbReference type="ARBA" id="ARBA00004496"/>
    </source>
</evidence>